<evidence type="ECO:0000313" key="1">
    <source>
        <dbReference type="EMBL" id="KAF3840248.1"/>
    </source>
</evidence>
<accession>A0A7J5XVU3</accession>
<dbReference type="OrthoDB" id="5947615at2759"/>
<keyword evidence="2" id="KW-1185">Reference proteome</keyword>
<proteinExistence type="predicted"/>
<dbReference type="PANTHER" id="PTHR46704">
    <property type="entry name" value="CXC DOMAIN-CONTAINING PROTEIN-RELATED"/>
    <property type="match status" value="1"/>
</dbReference>
<gene>
    <name evidence="1" type="ORF">F7725_018965</name>
</gene>
<dbReference type="Proteomes" id="UP000518266">
    <property type="component" value="Unassembled WGS sequence"/>
</dbReference>
<dbReference type="PANTHER" id="PTHR46704:SF1">
    <property type="entry name" value="TELOMERE LENGTH REGULATION PROTEIN TEL2 HOMOLOG"/>
    <property type="match status" value="1"/>
</dbReference>
<comment type="caution">
    <text evidence="1">The sequence shown here is derived from an EMBL/GenBank/DDBJ whole genome shotgun (WGS) entry which is preliminary data.</text>
</comment>
<protein>
    <submittedName>
        <fullName evidence="1">Uncharacterized protein</fullName>
    </submittedName>
</protein>
<name>A0A7J5XVU3_DISMA</name>
<sequence>MSYIRAEREGDWLLHLTTFRKMLPYYFAAGHVNYARYGLYYLRSMEKLPPHVQGYFLQGQHVTRHIRRIWNGLWSDQFIESTFMRYGHSTGGIIGITLKPEALKIWALSRHICCKIESDMKDMEEEETNTTKVHLYHKEEAKARVRADTKDRDGLHQKLDTCLHPLDPNTHPGESIVNITSGKIAPPTASVDSAVKIGEAMLEQFEKTWPEGFYNTISSKVKTMATTTKSITIGDSKMYDLNVIYSRTIALFSSDRDVDVKDVLAYELAPVPTAMFTEDGMRICKAKSTLKKSLQVEVSRRNAESDVYLIFDRYYDYSIKSVTRDVRETVVSRKHNLLLSTKLPAQQVVLSSIENKKQLNRLIFKELTEDRLFHLRGTNKHKLVVTGEDSCPIEIRMEERRSRYELENQQEEADTIIVQQVLGWAGEAHQISVVSDDTDVFVLLLHHYHQAGLDVPLIMESPRKERAIVDIKATLSKHSEIVENLLPAHAISGCDTVASYYGLGKGSVIKVLKAGYQLSAIGNMDAPFQQVLDQATAFISACYGIKESTDISLNVGSAVPVFTPQCTVSLLTSVSCFNLHCSMLPWPLSFSFYGFTSKPPSCSLARERHITQPT</sequence>
<reference evidence="1 2" key="1">
    <citation type="submission" date="2020-03" db="EMBL/GenBank/DDBJ databases">
        <title>Dissostichus mawsoni Genome sequencing and assembly.</title>
        <authorList>
            <person name="Park H."/>
        </authorList>
    </citation>
    <scope>NUCLEOTIDE SEQUENCE [LARGE SCALE GENOMIC DNA]</scope>
    <source>
        <strain evidence="1">DM0001</strain>
        <tissue evidence="1">Muscle</tissue>
    </source>
</reference>
<dbReference type="AlphaFoldDB" id="A0A7J5XVU3"/>
<dbReference type="EMBL" id="JAAKFY010000021">
    <property type="protein sequence ID" value="KAF3840248.1"/>
    <property type="molecule type" value="Genomic_DNA"/>
</dbReference>
<organism evidence="1 2">
    <name type="scientific">Dissostichus mawsoni</name>
    <name type="common">Antarctic cod</name>
    <dbReference type="NCBI Taxonomy" id="36200"/>
    <lineage>
        <taxon>Eukaryota</taxon>
        <taxon>Metazoa</taxon>
        <taxon>Chordata</taxon>
        <taxon>Craniata</taxon>
        <taxon>Vertebrata</taxon>
        <taxon>Euteleostomi</taxon>
        <taxon>Actinopterygii</taxon>
        <taxon>Neopterygii</taxon>
        <taxon>Teleostei</taxon>
        <taxon>Neoteleostei</taxon>
        <taxon>Acanthomorphata</taxon>
        <taxon>Eupercaria</taxon>
        <taxon>Perciformes</taxon>
        <taxon>Notothenioidei</taxon>
        <taxon>Nototheniidae</taxon>
        <taxon>Dissostichus</taxon>
    </lineage>
</organism>
<evidence type="ECO:0000313" key="2">
    <source>
        <dbReference type="Proteomes" id="UP000518266"/>
    </source>
</evidence>